<dbReference type="EMBL" id="DS113406">
    <property type="protein sequence ID" value="EAY07173.1"/>
    <property type="molecule type" value="Genomic_DNA"/>
</dbReference>
<organism evidence="1 2">
    <name type="scientific">Trichomonas vaginalis (strain ATCC PRA-98 / G3)</name>
    <dbReference type="NCBI Taxonomy" id="412133"/>
    <lineage>
        <taxon>Eukaryota</taxon>
        <taxon>Metamonada</taxon>
        <taxon>Parabasalia</taxon>
        <taxon>Trichomonadida</taxon>
        <taxon>Trichomonadidae</taxon>
        <taxon>Trichomonas</taxon>
    </lineage>
</organism>
<dbReference type="InterPro" id="IPR015943">
    <property type="entry name" value="WD40/YVTN_repeat-like_dom_sf"/>
</dbReference>
<reference evidence="1" key="2">
    <citation type="journal article" date="2007" name="Science">
        <title>Draft genome sequence of the sexually transmitted pathogen Trichomonas vaginalis.</title>
        <authorList>
            <person name="Carlton J.M."/>
            <person name="Hirt R.P."/>
            <person name="Silva J.C."/>
            <person name="Delcher A.L."/>
            <person name="Schatz M."/>
            <person name="Zhao Q."/>
            <person name="Wortman J.R."/>
            <person name="Bidwell S.L."/>
            <person name="Alsmark U.C.M."/>
            <person name="Besteiro S."/>
            <person name="Sicheritz-Ponten T."/>
            <person name="Noel C.J."/>
            <person name="Dacks J.B."/>
            <person name="Foster P.G."/>
            <person name="Simillion C."/>
            <person name="Van de Peer Y."/>
            <person name="Miranda-Saavedra D."/>
            <person name="Barton G.J."/>
            <person name="Westrop G.D."/>
            <person name="Mueller S."/>
            <person name="Dessi D."/>
            <person name="Fiori P.L."/>
            <person name="Ren Q."/>
            <person name="Paulsen I."/>
            <person name="Zhang H."/>
            <person name="Bastida-Corcuera F.D."/>
            <person name="Simoes-Barbosa A."/>
            <person name="Brown M.T."/>
            <person name="Hayes R.D."/>
            <person name="Mukherjee M."/>
            <person name="Okumura C.Y."/>
            <person name="Schneider R."/>
            <person name="Smith A.J."/>
            <person name="Vanacova S."/>
            <person name="Villalvazo M."/>
            <person name="Haas B.J."/>
            <person name="Pertea M."/>
            <person name="Feldblyum T.V."/>
            <person name="Utterback T.R."/>
            <person name="Shu C.L."/>
            <person name="Osoegawa K."/>
            <person name="de Jong P.J."/>
            <person name="Hrdy I."/>
            <person name="Horvathova L."/>
            <person name="Zubacova Z."/>
            <person name="Dolezal P."/>
            <person name="Malik S.B."/>
            <person name="Logsdon J.M. Jr."/>
            <person name="Henze K."/>
            <person name="Gupta A."/>
            <person name="Wang C.C."/>
            <person name="Dunne R.L."/>
            <person name="Upcroft J.A."/>
            <person name="Upcroft P."/>
            <person name="White O."/>
            <person name="Salzberg S.L."/>
            <person name="Tang P."/>
            <person name="Chiu C.-H."/>
            <person name="Lee Y.-S."/>
            <person name="Embley T.M."/>
            <person name="Coombs G.H."/>
            <person name="Mottram J.C."/>
            <person name="Tachezy J."/>
            <person name="Fraser-Liggett C.M."/>
            <person name="Johnson P.J."/>
        </authorList>
    </citation>
    <scope>NUCLEOTIDE SEQUENCE [LARGE SCALE GENOMIC DNA]</scope>
    <source>
        <strain evidence="1">G3</strain>
    </source>
</reference>
<dbReference type="SMR" id="A2EJK3"/>
<dbReference type="VEuPathDB" id="TrichDB:TVAG_197860"/>
<dbReference type="InParanoid" id="A2EJK3"/>
<sequence>MAKRGECVLPNISSIAQIDNKNFSIIAEESEVNIVTSEDSEFKIDKIPVTNTKSVHLTKENQILLINNKLSTKIYKNQTDIANLFDEQPQSEYISSILVDETLYIFSDKIFSGKVQENSTISTYTPKNYTASKVIHYQNDSFLVISKDKKKVLLLSTKDSEMTVTEELQSTTDIIDVLIFDTDKICCISEHNIILHKIGESKSFRNTINPKYTINCSNYLPNKNLLIFGTKEGSIIIVKSIYQEDNTFSDSEISYLYNFHECPVVNVFPLTNDRILSIGQNGTLVLWENVVPWWNVPNTVSLLLNTK</sequence>
<reference evidence="1" key="1">
    <citation type="submission" date="2006-10" db="EMBL/GenBank/DDBJ databases">
        <authorList>
            <person name="Amadeo P."/>
            <person name="Zhao Q."/>
            <person name="Wortman J."/>
            <person name="Fraser-Liggett C."/>
            <person name="Carlton J."/>
        </authorList>
    </citation>
    <scope>NUCLEOTIDE SEQUENCE</scope>
    <source>
        <strain evidence="1">G3</strain>
    </source>
</reference>
<dbReference type="AlphaFoldDB" id="A2EJK3"/>
<dbReference type="SUPFAM" id="SSF50978">
    <property type="entry name" value="WD40 repeat-like"/>
    <property type="match status" value="1"/>
</dbReference>
<name>A2EJK3_TRIV3</name>
<dbReference type="KEGG" id="tva:4765059"/>
<protein>
    <submittedName>
        <fullName evidence="1">Uncharacterized protein</fullName>
    </submittedName>
</protein>
<accession>A2EJK3</accession>
<evidence type="ECO:0000313" key="2">
    <source>
        <dbReference type="Proteomes" id="UP000001542"/>
    </source>
</evidence>
<proteinExistence type="predicted"/>
<evidence type="ECO:0000313" key="1">
    <source>
        <dbReference type="EMBL" id="EAY07173.1"/>
    </source>
</evidence>
<dbReference type="Gene3D" id="2.130.10.10">
    <property type="entry name" value="YVTN repeat-like/Quinoprotein amine dehydrogenase"/>
    <property type="match status" value="1"/>
</dbReference>
<dbReference type="Proteomes" id="UP000001542">
    <property type="component" value="Unassembled WGS sequence"/>
</dbReference>
<keyword evidence="2" id="KW-1185">Reference proteome</keyword>
<dbReference type="RefSeq" id="XP_001319396.1">
    <property type="nucleotide sequence ID" value="XM_001319361.1"/>
</dbReference>
<gene>
    <name evidence="1" type="ORF">TVAG_197860</name>
</gene>
<dbReference type="VEuPathDB" id="TrichDB:TVAGG3_0617420"/>
<dbReference type="InterPro" id="IPR036322">
    <property type="entry name" value="WD40_repeat_dom_sf"/>
</dbReference>